<dbReference type="GeneID" id="5016476"/>
<dbReference type="HOGENOM" id="CLU_275775_0_0_1"/>
<name>A0BXN1_PARTE</name>
<gene>
    <name evidence="2" type="ORF">GSPATT00033151001</name>
</gene>
<sequence length="1160" mass="136361">MNQTNSKLEKQVIFPKQQCLLPSLYCDYSARKKQKLKTYFLQEKCSSISPNKQTIKTQRDLTKQMDSERNSELYSFDDEVSRSARFQRKSRLHQRKKILNQPILNKNKPLLTDTQIETDTPYFKDKESSFSQSNDENEEKNENKIDLKLEGETGKALKQISHKINQELNNSFYHFIKKSEKMKDLILNFQQKDNLSPIHYYCLNESIFPKRIELSKQDVKEINLSDLGLTPKYIPLIRNLLSQKRDKNIKSVDISQNKINEWSLKLLIDVFPLKVKTINLSLNQLNRRGAVLLSEHLNKFENLRNLNLKGNQIGDIGTATILEALKPSLKIKKLNLSDNAISDLICNELKEFILKNQALQVLSLNWNQLGPIAGLHIAKGLNYNKSIKVVDLSYNKIGQSDNNYDCIKEWCSLLSNTYTELIHLDLSYNQFNQKQLQLINYSILKNSRLYGLHVEGNKCLAHVDPLGFIQFPQQIKGKQSMQPKHQNIDGVNFIPMLNENENGSDCCWICQGWMEYHFVYEPEPEESQTDSIYLHLDFLDFKPISMTTSKELWKQLSSKFNSTTVLEDLTTGEIIHQLKHTFSAGKIITMTAINDAYTEDIKTKDDMKSILSELNSKFFFTSYQMCPPNQKILYFFSNPTGKGIFINPRFPIISLRSAENIELTMDKEKVFFYPDGSQISLSQVDQVNYFQTKQMFVIDQKNQFKPLVKVIPRCLENKYFLKRFAVDASKQKSNLIYWQKDQSAFKSYQGDTEDVLDECFQFDWNCMGIQHFLKSQQELEGVVEIMRFHYAQIKNIYKYYSSFGYNANKQQNGYQVETFNIPLDLIYDLTQELLPQGIQIEEVQSQVNQIKYNCDSKFIYNPENGFVRYQFMEFLFRIAFLVTKQKWKPRLIVDEVYRVFQVLAERFAAFDNQQQWREERLWTKECGNLIYIKQGFIQRLHDYVACIQNKKWTFKLKWIALTEFLEFCSLMGFQQFLSETQLKIIYNLAMQTHQDELTQDRHLRMSTVEFTEALARIAEYISPNEGEMNSATTSRLVLPLHIKLENVLTHIFDTLRTLKVNNFESFSIYFSQNPNLYPILPRGNQVQSDQYECTTQELRIYNTLSYLKMFKTPYLHPNYKQFLEIPFQFVQAQKQKRNVVERQMTQKQKLLKLKATLQLL</sequence>
<organism evidence="2 3">
    <name type="scientific">Paramecium tetraurelia</name>
    <dbReference type="NCBI Taxonomy" id="5888"/>
    <lineage>
        <taxon>Eukaryota</taxon>
        <taxon>Sar</taxon>
        <taxon>Alveolata</taxon>
        <taxon>Ciliophora</taxon>
        <taxon>Intramacronucleata</taxon>
        <taxon>Oligohymenophorea</taxon>
        <taxon>Peniculida</taxon>
        <taxon>Parameciidae</taxon>
        <taxon>Paramecium</taxon>
    </lineage>
</organism>
<dbReference type="InterPro" id="IPR001611">
    <property type="entry name" value="Leu-rich_rpt"/>
</dbReference>
<dbReference type="PANTHER" id="PTHR24114:SF2">
    <property type="entry name" value="F-BOX DOMAIN-CONTAINING PROTEIN-RELATED"/>
    <property type="match status" value="1"/>
</dbReference>
<dbReference type="EMBL" id="CT868025">
    <property type="protein sequence ID" value="CAK63298.1"/>
    <property type="molecule type" value="Genomic_DNA"/>
</dbReference>
<dbReference type="AlphaFoldDB" id="A0BXN1"/>
<evidence type="ECO:0000313" key="3">
    <source>
        <dbReference type="Proteomes" id="UP000000600"/>
    </source>
</evidence>
<dbReference type="OMA" id="HDYVACI"/>
<dbReference type="SMART" id="SM00368">
    <property type="entry name" value="LRR_RI"/>
    <property type="match status" value="4"/>
</dbReference>
<evidence type="ECO:0008006" key="4">
    <source>
        <dbReference type="Google" id="ProtNLM"/>
    </source>
</evidence>
<dbReference type="eggNOG" id="KOG4308">
    <property type="taxonomic scope" value="Eukaryota"/>
</dbReference>
<dbReference type="Gene3D" id="3.80.10.10">
    <property type="entry name" value="Ribonuclease Inhibitor"/>
    <property type="match status" value="1"/>
</dbReference>
<dbReference type="KEGG" id="ptm:GSPATT00033151001"/>
<evidence type="ECO:0000256" key="1">
    <source>
        <dbReference type="SAM" id="MobiDB-lite"/>
    </source>
</evidence>
<dbReference type="PANTHER" id="PTHR24114">
    <property type="entry name" value="LEUCINE RICH REPEAT FAMILY PROTEIN"/>
    <property type="match status" value="1"/>
</dbReference>
<keyword evidence="3" id="KW-1185">Reference proteome</keyword>
<evidence type="ECO:0000313" key="2">
    <source>
        <dbReference type="EMBL" id="CAK63298.1"/>
    </source>
</evidence>
<dbReference type="PROSITE" id="PS51450">
    <property type="entry name" value="LRR"/>
    <property type="match status" value="1"/>
</dbReference>
<dbReference type="InterPro" id="IPR032675">
    <property type="entry name" value="LRR_dom_sf"/>
</dbReference>
<accession>A0BXN1</accession>
<dbReference type="OrthoDB" id="120976at2759"/>
<dbReference type="InterPro" id="IPR052394">
    <property type="entry name" value="LRR-containing"/>
</dbReference>
<reference evidence="2 3" key="1">
    <citation type="journal article" date="2006" name="Nature">
        <title>Global trends of whole-genome duplications revealed by the ciliate Paramecium tetraurelia.</title>
        <authorList>
            <consortium name="Genoscope"/>
            <person name="Aury J.-M."/>
            <person name="Jaillon O."/>
            <person name="Duret L."/>
            <person name="Noel B."/>
            <person name="Jubin C."/>
            <person name="Porcel B.M."/>
            <person name="Segurens B."/>
            <person name="Daubin V."/>
            <person name="Anthouard V."/>
            <person name="Aiach N."/>
            <person name="Arnaiz O."/>
            <person name="Billaut A."/>
            <person name="Beisson J."/>
            <person name="Blanc I."/>
            <person name="Bouhouche K."/>
            <person name="Camara F."/>
            <person name="Duharcourt S."/>
            <person name="Guigo R."/>
            <person name="Gogendeau D."/>
            <person name="Katinka M."/>
            <person name="Keller A.-M."/>
            <person name="Kissmehl R."/>
            <person name="Klotz C."/>
            <person name="Koll F."/>
            <person name="Le Moue A."/>
            <person name="Lepere C."/>
            <person name="Malinsky S."/>
            <person name="Nowacki M."/>
            <person name="Nowak J.K."/>
            <person name="Plattner H."/>
            <person name="Poulain J."/>
            <person name="Ruiz F."/>
            <person name="Serrano V."/>
            <person name="Zagulski M."/>
            <person name="Dessen P."/>
            <person name="Betermier M."/>
            <person name="Weissenbach J."/>
            <person name="Scarpelli C."/>
            <person name="Schachter V."/>
            <person name="Sperling L."/>
            <person name="Meyer E."/>
            <person name="Cohen J."/>
            <person name="Wincker P."/>
        </authorList>
    </citation>
    <scope>NUCLEOTIDE SEQUENCE [LARGE SCALE GENOMIC DNA]</scope>
    <source>
        <strain evidence="2 3">Stock d4-2</strain>
    </source>
</reference>
<protein>
    <recommendedName>
        <fullName evidence="4">Leucine Rich Repeat family protein</fullName>
    </recommendedName>
</protein>
<dbReference type="InParanoid" id="A0BXN1"/>
<dbReference type="Pfam" id="PF13516">
    <property type="entry name" value="LRR_6"/>
    <property type="match status" value="1"/>
</dbReference>
<dbReference type="RefSeq" id="XP_001430696.1">
    <property type="nucleotide sequence ID" value="XM_001430659.1"/>
</dbReference>
<dbReference type="SUPFAM" id="SSF52047">
    <property type="entry name" value="RNI-like"/>
    <property type="match status" value="1"/>
</dbReference>
<dbReference type="STRING" id="5888.A0BXN1"/>
<proteinExistence type="predicted"/>
<feature type="region of interest" description="Disordered" evidence="1">
    <location>
        <begin position="122"/>
        <end position="144"/>
    </location>
</feature>
<dbReference type="Proteomes" id="UP000000600">
    <property type="component" value="Unassembled WGS sequence"/>
</dbReference>